<accession>A0AAD5LVH7</accession>
<gene>
    <name evidence="2" type="ORF">P43SY_007289</name>
</gene>
<proteinExistence type="predicted"/>
<evidence type="ECO:0000256" key="1">
    <source>
        <dbReference type="SAM" id="MobiDB-lite"/>
    </source>
</evidence>
<comment type="caution">
    <text evidence="2">The sequence shown here is derived from an EMBL/GenBank/DDBJ whole genome shotgun (WGS) entry which is preliminary data.</text>
</comment>
<dbReference type="Proteomes" id="UP001209570">
    <property type="component" value="Unassembled WGS sequence"/>
</dbReference>
<sequence>MASDSEVTIIDPPPAGTTTSQETALPAMASPRTQRTPAARVATPAEGEAENPGATRADVDKMRSELSSVRNEVSEVRQLLAQLVALQQPTESTPRRTEEAETHSTATFALEPAPVPSVRTQPNAKGEFPPEPVRNLSSDTFAFEGKKVKGNYYPPKVHSLAAHRMFKDLDLLSGHGKYSSPTDLVLAIPELECVKFQASPALAMALLSGRLSSCGASIMMFKEVDDASALELG</sequence>
<keyword evidence="3" id="KW-1185">Reference proteome</keyword>
<evidence type="ECO:0000313" key="3">
    <source>
        <dbReference type="Proteomes" id="UP001209570"/>
    </source>
</evidence>
<dbReference type="EMBL" id="JAKCXM010000380">
    <property type="protein sequence ID" value="KAJ0394844.1"/>
    <property type="molecule type" value="Genomic_DNA"/>
</dbReference>
<organism evidence="2 3">
    <name type="scientific">Pythium insidiosum</name>
    <name type="common">Pythiosis disease agent</name>
    <dbReference type="NCBI Taxonomy" id="114742"/>
    <lineage>
        <taxon>Eukaryota</taxon>
        <taxon>Sar</taxon>
        <taxon>Stramenopiles</taxon>
        <taxon>Oomycota</taxon>
        <taxon>Peronosporomycetes</taxon>
        <taxon>Pythiales</taxon>
        <taxon>Pythiaceae</taxon>
        <taxon>Pythium</taxon>
    </lineage>
</organism>
<feature type="region of interest" description="Disordered" evidence="1">
    <location>
        <begin position="1"/>
        <end position="66"/>
    </location>
</feature>
<protein>
    <submittedName>
        <fullName evidence="2">Uncharacterized protein</fullName>
    </submittedName>
</protein>
<evidence type="ECO:0000313" key="2">
    <source>
        <dbReference type="EMBL" id="KAJ0394844.1"/>
    </source>
</evidence>
<name>A0AAD5LVH7_PYTIN</name>
<reference evidence="2" key="1">
    <citation type="submission" date="2021-12" db="EMBL/GenBank/DDBJ databases">
        <title>Prjna785345.</title>
        <authorList>
            <person name="Rujirawat T."/>
            <person name="Krajaejun T."/>
        </authorList>
    </citation>
    <scope>NUCLEOTIDE SEQUENCE</scope>
    <source>
        <strain evidence="2">Pi057C3</strain>
    </source>
</reference>
<dbReference type="AlphaFoldDB" id="A0AAD5LVH7"/>